<dbReference type="Pfam" id="PF07669">
    <property type="entry name" value="Eco57I"/>
    <property type="match status" value="1"/>
</dbReference>
<accession>A0A2R7UML4</accession>
<evidence type="ECO:0000256" key="6">
    <source>
        <dbReference type="ARBA" id="ARBA00023125"/>
    </source>
</evidence>
<dbReference type="EMBL" id="QANO01000080">
    <property type="protein sequence ID" value="PTU53387.1"/>
    <property type="molecule type" value="Genomic_DNA"/>
</dbReference>
<keyword evidence="2" id="KW-0489">Methyltransferase</keyword>
<dbReference type="SUPFAM" id="SSF53335">
    <property type="entry name" value="S-adenosyl-L-methionine-dependent methyltransferases"/>
    <property type="match status" value="1"/>
</dbReference>
<evidence type="ECO:0000256" key="3">
    <source>
        <dbReference type="ARBA" id="ARBA00022679"/>
    </source>
</evidence>
<keyword evidence="4" id="KW-0949">S-adenosyl-L-methionine</keyword>
<dbReference type="GO" id="GO:0009307">
    <property type="term" value="P:DNA restriction-modification system"/>
    <property type="evidence" value="ECO:0007669"/>
    <property type="project" value="UniProtKB-KW"/>
</dbReference>
<evidence type="ECO:0000256" key="1">
    <source>
        <dbReference type="ARBA" id="ARBA00011900"/>
    </source>
</evidence>
<dbReference type="RefSeq" id="WP_108480166.1">
    <property type="nucleotide sequence ID" value="NZ_QANO01000080.1"/>
</dbReference>
<evidence type="ECO:0000256" key="5">
    <source>
        <dbReference type="ARBA" id="ARBA00022747"/>
    </source>
</evidence>
<dbReference type="InterPro" id="IPR011639">
    <property type="entry name" value="MethylTrfase_TaqI-like_dom"/>
</dbReference>
<feature type="domain" description="Type II methyltransferase M.TaqI-like" evidence="8">
    <location>
        <begin position="171"/>
        <end position="258"/>
    </location>
</feature>
<protein>
    <recommendedName>
        <fullName evidence="1">site-specific DNA-methyltransferase (adenine-specific)</fullName>
        <ecNumber evidence="1">2.1.1.72</ecNumber>
    </recommendedName>
</protein>
<organism evidence="9 10">
    <name type="scientific">Pseudomonas plecoglossicida</name>
    <dbReference type="NCBI Taxonomy" id="70775"/>
    <lineage>
        <taxon>Bacteria</taxon>
        <taxon>Pseudomonadati</taxon>
        <taxon>Pseudomonadota</taxon>
        <taxon>Gammaproteobacteria</taxon>
        <taxon>Pseudomonadales</taxon>
        <taxon>Pseudomonadaceae</taxon>
        <taxon>Pseudomonas</taxon>
    </lineage>
</organism>
<evidence type="ECO:0000259" key="8">
    <source>
        <dbReference type="Pfam" id="PF07669"/>
    </source>
</evidence>
<proteinExistence type="predicted"/>
<dbReference type="AlphaFoldDB" id="A0A2R7UML4"/>
<keyword evidence="3" id="KW-0808">Transferase</keyword>
<dbReference type="InterPro" id="IPR050953">
    <property type="entry name" value="N4_N6_ade-DNA_methylase"/>
</dbReference>
<dbReference type="EC" id="2.1.1.72" evidence="1"/>
<gene>
    <name evidence="9" type="ORF">DBB42_04710</name>
</gene>
<name>A0A2R7UML4_PSEDL</name>
<dbReference type="PRINTS" id="PR00507">
    <property type="entry name" value="N12N6MTFRASE"/>
</dbReference>
<evidence type="ECO:0000256" key="7">
    <source>
        <dbReference type="ARBA" id="ARBA00047942"/>
    </source>
</evidence>
<dbReference type="GO" id="GO:0009007">
    <property type="term" value="F:site-specific DNA-methyltransferase (adenine-specific) activity"/>
    <property type="evidence" value="ECO:0007669"/>
    <property type="project" value="UniProtKB-EC"/>
</dbReference>
<keyword evidence="6" id="KW-0238">DNA-binding</keyword>
<dbReference type="PANTHER" id="PTHR33841">
    <property type="entry name" value="DNA METHYLTRANSFERASE YEEA-RELATED"/>
    <property type="match status" value="1"/>
</dbReference>
<dbReference type="InterPro" id="IPR029063">
    <property type="entry name" value="SAM-dependent_MTases_sf"/>
</dbReference>
<dbReference type="Gene3D" id="3.40.50.150">
    <property type="entry name" value="Vaccinia Virus protein VP39"/>
    <property type="match status" value="1"/>
</dbReference>
<comment type="caution">
    <text evidence="9">The sequence shown here is derived from an EMBL/GenBank/DDBJ whole genome shotgun (WGS) entry which is preliminary data.</text>
</comment>
<sequence>MNDLVVTDALNFSHKLLVTEISDFLISPNRCAKKLRSLIDGGAGEIAESLVPAEDKSKFGIFFTPFEITQRVTESFKQEAKGRKSFFDPACGAGNLLLSIARVYPIGKDFKSTIDIWSKRFGGMDINSSFVNASIVRIIFLAAIRHGLPNISAELLSECVSKFKSFYVGNYLEADAGGEFDCIVANPPYGHTVLEARCDWSSGKTQMAAVFFEKILQNAKVNQKILAILPDVLRSGSRYERWRKMIENNTSLGLIDQYGRFKSDVDVDVFLLKVVSRSKKGSKPIDWISPSRAAALRLSIHFDVSVGSVVPFRLNGDGELVRYITTKNCPPGAIVRDFYTVKFKGRKVSPPFVVVRRTSNPSDTNRLVVSLVGGTQPVAVENHLLIVKPKTGKKEDCIRLKKFLLSADATRQINEKIRCRHLTVTSVRDLDIQKGGFCE</sequence>
<dbReference type="PROSITE" id="PS00092">
    <property type="entry name" value="N6_MTASE"/>
    <property type="match status" value="1"/>
</dbReference>
<dbReference type="Proteomes" id="UP000244874">
    <property type="component" value="Unassembled WGS sequence"/>
</dbReference>
<dbReference type="GO" id="GO:0003677">
    <property type="term" value="F:DNA binding"/>
    <property type="evidence" value="ECO:0007669"/>
    <property type="project" value="UniProtKB-KW"/>
</dbReference>
<evidence type="ECO:0000256" key="2">
    <source>
        <dbReference type="ARBA" id="ARBA00022603"/>
    </source>
</evidence>
<dbReference type="GO" id="GO:0032259">
    <property type="term" value="P:methylation"/>
    <property type="evidence" value="ECO:0007669"/>
    <property type="project" value="UniProtKB-KW"/>
</dbReference>
<dbReference type="PANTHER" id="PTHR33841:SF6">
    <property type="entry name" value="TYPE II METHYLTRANSFERASE M.HINDII"/>
    <property type="match status" value="1"/>
</dbReference>
<evidence type="ECO:0000313" key="10">
    <source>
        <dbReference type="Proteomes" id="UP000244874"/>
    </source>
</evidence>
<comment type="catalytic activity">
    <reaction evidence="7">
        <text>a 2'-deoxyadenosine in DNA + S-adenosyl-L-methionine = an N(6)-methyl-2'-deoxyadenosine in DNA + S-adenosyl-L-homocysteine + H(+)</text>
        <dbReference type="Rhea" id="RHEA:15197"/>
        <dbReference type="Rhea" id="RHEA-COMP:12418"/>
        <dbReference type="Rhea" id="RHEA-COMP:12419"/>
        <dbReference type="ChEBI" id="CHEBI:15378"/>
        <dbReference type="ChEBI" id="CHEBI:57856"/>
        <dbReference type="ChEBI" id="CHEBI:59789"/>
        <dbReference type="ChEBI" id="CHEBI:90615"/>
        <dbReference type="ChEBI" id="CHEBI:90616"/>
        <dbReference type="EC" id="2.1.1.72"/>
    </reaction>
</comment>
<evidence type="ECO:0000313" key="9">
    <source>
        <dbReference type="EMBL" id="PTU53387.1"/>
    </source>
</evidence>
<evidence type="ECO:0000256" key="4">
    <source>
        <dbReference type="ARBA" id="ARBA00022691"/>
    </source>
</evidence>
<reference evidence="9 10" key="1">
    <citation type="submission" date="2018-04" db="EMBL/GenBank/DDBJ databases">
        <authorList>
            <person name="Go L.Y."/>
            <person name="Mitchell J.A."/>
        </authorList>
    </citation>
    <scope>NUCLEOTIDE SEQUENCE [LARGE SCALE GENOMIC DNA]</scope>
    <source>
        <strain evidence="9 10">KCJK7865</strain>
    </source>
</reference>
<dbReference type="InterPro" id="IPR002052">
    <property type="entry name" value="DNA_methylase_N6_adenine_CS"/>
</dbReference>
<keyword evidence="5" id="KW-0680">Restriction system</keyword>